<keyword evidence="4" id="KW-0677">Repeat</keyword>
<dbReference type="Pfam" id="PF07714">
    <property type="entry name" value="PK_Tyr_Ser-Thr"/>
    <property type="match status" value="1"/>
</dbReference>
<keyword evidence="11" id="KW-1185">Reference proteome</keyword>
<evidence type="ECO:0000259" key="9">
    <source>
        <dbReference type="PROSITE" id="PS50011"/>
    </source>
</evidence>
<dbReference type="InterPro" id="IPR051824">
    <property type="entry name" value="LRR_Rcpt-Like_S/T_Kinase"/>
</dbReference>
<accession>A0A0D3E212</accession>
<dbReference type="InterPro" id="IPR011009">
    <property type="entry name" value="Kinase-like_dom_sf"/>
</dbReference>
<evidence type="ECO:0000313" key="10">
    <source>
        <dbReference type="EnsemblPlants" id="Bo9g017630.1"/>
    </source>
</evidence>
<sequence length="698" mass="78366">MGFFKFIFLLSLLWSFYSLGSSQLQASQAQVLLQLKKHLEYPKQLESWFDHKTSFCYLQPSPSMNITCFSNSVTELNIFGDKSSEKARSFQGFAVPNVTLSERFSIESFVTTLSRLKSLRVLTLSSLGIWGHLPEKLHRLTSLEYLDLSDNFLFGSVPPKLSSMVKLETFRFDHNFFNGTLPSWFDSFANLKVLSFESNKLFGELHSSLLSLSTIEYIDLRSNSLSGSLPYDLKCGSKLWFVDISDNKLTGNVPRCLSSKQVRVNGNCLSLEKQQHPVSFCVKEVRAEEHAEAEAEAEAANRPGQRGWKKGALVGLIIGVSMAALVLLCGVFILLRRKGVTKRQMSHKTVQDSRPSIGFSSEILSNARYISETSKFGTEDLPVCRQFTLEEIVQATKNFDKTAILGESSLYGAVSFMTSCVFSPSNSKTLLVIFQLYKGTLENGTKVAIRCLPSSKKYSIRNLKLRLDLLAKLRHPNLVCLLGHCIDCGGKDDYSVEKVFLIYEYIPNGNFQSCLSDDSWGKAMNWSERLTVLTGVAKAVHYLHTGVIPGFFSNRLKTNNVLLNQHRFAKLSDYGLSIVSEATRHNTEIAKSWQMSRLEDDVYSFGLILLQAIVGPSVSAREEAFLRDELASLESEEGRRRMVNPTVQATCRNGSLIRVIALMNKCVSPESLSRPSFEDILWNLQYASQLQAEDGDQY</sequence>
<dbReference type="GO" id="GO:0004672">
    <property type="term" value="F:protein kinase activity"/>
    <property type="evidence" value="ECO:0007669"/>
    <property type="project" value="InterPro"/>
</dbReference>
<keyword evidence="5 7" id="KW-1133">Transmembrane helix</keyword>
<dbReference type="HOGENOM" id="CLU_000288_108_0_1"/>
<comment type="subcellular location">
    <subcellularLocation>
        <location evidence="1">Membrane</location>
        <topology evidence="1">Single-pass type I membrane protein</topology>
    </subcellularLocation>
</comment>
<keyword evidence="8" id="KW-0732">Signal</keyword>
<feature type="transmembrane region" description="Helical" evidence="7">
    <location>
        <begin position="312"/>
        <end position="335"/>
    </location>
</feature>
<dbReference type="FunFam" id="3.80.10.10:FF:000383">
    <property type="entry name" value="Leucine-rich repeat receptor protein kinase EMS1"/>
    <property type="match status" value="1"/>
</dbReference>
<name>A0A0D3E212_BRAOL</name>
<keyword evidence="6 7" id="KW-0472">Membrane</keyword>
<dbReference type="SUPFAM" id="SSF52058">
    <property type="entry name" value="L domain-like"/>
    <property type="match status" value="1"/>
</dbReference>
<dbReference type="PANTHER" id="PTHR48006">
    <property type="entry name" value="LEUCINE-RICH REPEAT-CONTAINING PROTEIN DDB_G0281931-RELATED"/>
    <property type="match status" value="1"/>
</dbReference>
<dbReference type="InterPro" id="IPR001245">
    <property type="entry name" value="Ser-Thr/Tyr_kinase_cat_dom"/>
</dbReference>
<dbReference type="InterPro" id="IPR032675">
    <property type="entry name" value="LRR_dom_sf"/>
</dbReference>
<feature type="chain" id="PRO_5002260760" description="Protein kinase domain-containing protein" evidence="8">
    <location>
        <begin position="23"/>
        <end position="698"/>
    </location>
</feature>
<dbReference type="FunFam" id="1.10.510.10:FF:000657">
    <property type="entry name" value="Putative inactive leucine-rich repeat receptor-like protein kinase"/>
    <property type="match status" value="1"/>
</dbReference>
<dbReference type="GO" id="GO:0005524">
    <property type="term" value="F:ATP binding"/>
    <property type="evidence" value="ECO:0007669"/>
    <property type="project" value="InterPro"/>
</dbReference>
<evidence type="ECO:0000256" key="2">
    <source>
        <dbReference type="ARBA" id="ARBA00022614"/>
    </source>
</evidence>
<dbReference type="GO" id="GO:0016020">
    <property type="term" value="C:membrane"/>
    <property type="evidence" value="ECO:0007669"/>
    <property type="project" value="UniProtKB-SubCell"/>
</dbReference>
<dbReference type="Proteomes" id="UP000032141">
    <property type="component" value="Chromosome C9"/>
</dbReference>
<evidence type="ECO:0000313" key="11">
    <source>
        <dbReference type="Proteomes" id="UP000032141"/>
    </source>
</evidence>
<evidence type="ECO:0000256" key="5">
    <source>
        <dbReference type="ARBA" id="ARBA00022989"/>
    </source>
</evidence>
<dbReference type="EnsemblPlants" id="Bo9g017630.1">
    <property type="protein sequence ID" value="Bo9g017630.1"/>
    <property type="gene ID" value="Bo9g017630"/>
</dbReference>
<dbReference type="Gene3D" id="3.80.10.10">
    <property type="entry name" value="Ribonuclease Inhibitor"/>
    <property type="match status" value="1"/>
</dbReference>
<organism evidence="10 11">
    <name type="scientific">Brassica oleracea var. oleracea</name>
    <dbReference type="NCBI Taxonomy" id="109376"/>
    <lineage>
        <taxon>Eukaryota</taxon>
        <taxon>Viridiplantae</taxon>
        <taxon>Streptophyta</taxon>
        <taxon>Embryophyta</taxon>
        <taxon>Tracheophyta</taxon>
        <taxon>Spermatophyta</taxon>
        <taxon>Magnoliopsida</taxon>
        <taxon>eudicotyledons</taxon>
        <taxon>Gunneridae</taxon>
        <taxon>Pentapetalae</taxon>
        <taxon>rosids</taxon>
        <taxon>malvids</taxon>
        <taxon>Brassicales</taxon>
        <taxon>Brassicaceae</taxon>
        <taxon>Brassiceae</taxon>
        <taxon>Brassica</taxon>
    </lineage>
</organism>
<proteinExistence type="predicted"/>
<dbReference type="Pfam" id="PF00560">
    <property type="entry name" value="LRR_1"/>
    <property type="match status" value="1"/>
</dbReference>
<dbReference type="eggNOG" id="ENOG502QRS8">
    <property type="taxonomic scope" value="Eukaryota"/>
</dbReference>
<evidence type="ECO:0000256" key="1">
    <source>
        <dbReference type="ARBA" id="ARBA00004479"/>
    </source>
</evidence>
<reference evidence="10 11" key="1">
    <citation type="journal article" date="2014" name="Genome Biol.">
        <title>Transcriptome and methylome profiling reveals relics of genome dominance in the mesopolyploid Brassica oleracea.</title>
        <authorList>
            <person name="Parkin I.A."/>
            <person name="Koh C."/>
            <person name="Tang H."/>
            <person name="Robinson S.J."/>
            <person name="Kagale S."/>
            <person name="Clarke W.E."/>
            <person name="Town C.D."/>
            <person name="Nixon J."/>
            <person name="Krishnakumar V."/>
            <person name="Bidwell S.L."/>
            <person name="Denoeud F."/>
            <person name="Belcram H."/>
            <person name="Links M.G."/>
            <person name="Just J."/>
            <person name="Clarke C."/>
            <person name="Bender T."/>
            <person name="Huebert T."/>
            <person name="Mason A.S."/>
            <person name="Pires J.C."/>
            <person name="Barker G."/>
            <person name="Moore J."/>
            <person name="Walley P.G."/>
            <person name="Manoli S."/>
            <person name="Batley J."/>
            <person name="Edwards D."/>
            <person name="Nelson M.N."/>
            <person name="Wang X."/>
            <person name="Paterson A.H."/>
            <person name="King G."/>
            <person name="Bancroft I."/>
            <person name="Chalhoub B."/>
            <person name="Sharpe A.G."/>
        </authorList>
    </citation>
    <scope>NUCLEOTIDE SEQUENCE</scope>
    <source>
        <strain evidence="10 11">cv. TO1000</strain>
    </source>
</reference>
<feature type="domain" description="Protein kinase" evidence="9">
    <location>
        <begin position="399"/>
        <end position="687"/>
    </location>
</feature>
<evidence type="ECO:0000256" key="6">
    <source>
        <dbReference type="ARBA" id="ARBA00023136"/>
    </source>
</evidence>
<dbReference type="SUPFAM" id="SSF56112">
    <property type="entry name" value="Protein kinase-like (PK-like)"/>
    <property type="match status" value="1"/>
</dbReference>
<evidence type="ECO:0000256" key="3">
    <source>
        <dbReference type="ARBA" id="ARBA00022692"/>
    </source>
</evidence>
<evidence type="ECO:0000256" key="8">
    <source>
        <dbReference type="SAM" id="SignalP"/>
    </source>
</evidence>
<dbReference type="Gene3D" id="1.10.510.10">
    <property type="entry name" value="Transferase(Phosphotransferase) domain 1"/>
    <property type="match status" value="1"/>
</dbReference>
<dbReference type="InterPro" id="IPR001611">
    <property type="entry name" value="Leu-rich_rpt"/>
</dbReference>
<protein>
    <recommendedName>
        <fullName evidence="9">Protein kinase domain-containing protein</fullName>
    </recommendedName>
</protein>
<evidence type="ECO:0000256" key="7">
    <source>
        <dbReference type="SAM" id="Phobius"/>
    </source>
</evidence>
<dbReference type="Gene3D" id="3.30.200.20">
    <property type="entry name" value="Phosphorylase Kinase, domain 1"/>
    <property type="match status" value="1"/>
</dbReference>
<reference evidence="10" key="2">
    <citation type="submission" date="2015-03" db="UniProtKB">
        <authorList>
            <consortium name="EnsemblPlants"/>
        </authorList>
    </citation>
    <scope>IDENTIFICATION</scope>
</reference>
<dbReference type="PANTHER" id="PTHR48006:SF80">
    <property type="entry name" value="PROTEIN KINASE DOMAIN-CONTAINING PROTEIN"/>
    <property type="match status" value="1"/>
</dbReference>
<feature type="signal peptide" evidence="8">
    <location>
        <begin position="1"/>
        <end position="22"/>
    </location>
</feature>
<dbReference type="InterPro" id="IPR000719">
    <property type="entry name" value="Prot_kinase_dom"/>
</dbReference>
<evidence type="ECO:0000256" key="4">
    <source>
        <dbReference type="ARBA" id="ARBA00022737"/>
    </source>
</evidence>
<dbReference type="PROSITE" id="PS50011">
    <property type="entry name" value="PROTEIN_KINASE_DOM"/>
    <property type="match status" value="1"/>
</dbReference>
<dbReference type="Gramene" id="Bo9g017630.1">
    <property type="protein sequence ID" value="Bo9g017630.1"/>
    <property type="gene ID" value="Bo9g017630"/>
</dbReference>
<keyword evidence="2" id="KW-0433">Leucine-rich repeat</keyword>
<dbReference type="OMA" id="FRFDHNF"/>
<dbReference type="AlphaFoldDB" id="A0A0D3E212"/>
<dbReference type="STRING" id="109376.A0A0D3E212"/>
<keyword evidence="3 7" id="KW-0812">Transmembrane</keyword>